<comment type="catalytic activity">
    <reaction evidence="7">
        <text>a quinone + NADH + H(+) = a quinol + NAD(+)</text>
        <dbReference type="Rhea" id="RHEA:46160"/>
        <dbReference type="ChEBI" id="CHEBI:15378"/>
        <dbReference type="ChEBI" id="CHEBI:24646"/>
        <dbReference type="ChEBI" id="CHEBI:57540"/>
        <dbReference type="ChEBI" id="CHEBI:57945"/>
        <dbReference type="ChEBI" id="CHEBI:132124"/>
        <dbReference type="EC" id="1.6.5.9"/>
    </reaction>
</comment>
<protein>
    <recommendedName>
        <fullName evidence="2">NADH:ubiquinone reductase (non-electrogenic)</fullName>
        <ecNumber evidence="2">1.6.5.9</ecNumber>
    </recommendedName>
</protein>
<reference evidence="10 11" key="1">
    <citation type="submission" date="2016-10" db="EMBL/GenBank/DDBJ databases">
        <authorList>
            <person name="de Groot N.N."/>
        </authorList>
    </citation>
    <scope>NUCLEOTIDE SEQUENCE [LARGE SCALE GENOMIC DNA]</scope>
    <source>
        <strain evidence="10 11">A52C2</strain>
    </source>
</reference>
<dbReference type="Proteomes" id="UP000199647">
    <property type="component" value="Unassembled WGS sequence"/>
</dbReference>
<dbReference type="GO" id="GO:0050136">
    <property type="term" value="F:NADH dehydrogenase (quinone) (non-electrogenic) activity"/>
    <property type="evidence" value="ECO:0007669"/>
    <property type="project" value="UniProtKB-EC"/>
</dbReference>
<name>A0A1H9A5K3_9HYPH</name>
<dbReference type="STRING" id="1855383.SAMN05216548_101328"/>
<keyword evidence="8" id="KW-1133">Transmembrane helix</keyword>
<dbReference type="EMBL" id="FOFG01000001">
    <property type="protein sequence ID" value="SEP71757.1"/>
    <property type="molecule type" value="Genomic_DNA"/>
</dbReference>
<keyword evidence="3" id="KW-0285">Flavoprotein</keyword>
<evidence type="ECO:0000259" key="9">
    <source>
        <dbReference type="Pfam" id="PF07992"/>
    </source>
</evidence>
<dbReference type="InterPro" id="IPR045024">
    <property type="entry name" value="NDH-2"/>
</dbReference>
<feature type="transmembrane region" description="Helical" evidence="8">
    <location>
        <begin position="389"/>
        <end position="406"/>
    </location>
</feature>
<dbReference type="RefSeq" id="WP_238858087.1">
    <property type="nucleotide sequence ID" value="NZ_FOFG01000001.1"/>
</dbReference>
<dbReference type="PANTHER" id="PTHR43706:SF47">
    <property type="entry name" value="EXTERNAL NADH-UBIQUINONE OXIDOREDUCTASE 1, MITOCHONDRIAL-RELATED"/>
    <property type="match status" value="1"/>
</dbReference>
<gene>
    <name evidence="10" type="ORF">SAMN05216548_101328</name>
</gene>
<dbReference type="EC" id="1.6.5.9" evidence="2"/>
<evidence type="ECO:0000256" key="3">
    <source>
        <dbReference type="ARBA" id="ARBA00022630"/>
    </source>
</evidence>
<keyword evidence="8" id="KW-0812">Transmembrane</keyword>
<evidence type="ECO:0000256" key="1">
    <source>
        <dbReference type="ARBA" id="ARBA00005272"/>
    </source>
</evidence>
<keyword evidence="5" id="KW-0560">Oxidoreductase</keyword>
<evidence type="ECO:0000256" key="2">
    <source>
        <dbReference type="ARBA" id="ARBA00012637"/>
    </source>
</evidence>
<evidence type="ECO:0000256" key="6">
    <source>
        <dbReference type="ARBA" id="ARBA00023027"/>
    </source>
</evidence>
<dbReference type="InterPro" id="IPR036188">
    <property type="entry name" value="FAD/NAD-bd_sf"/>
</dbReference>
<comment type="similarity">
    <text evidence="1">Belongs to the NADH dehydrogenase family.</text>
</comment>
<organism evidence="10 11">
    <name type="scientific">Faunimonas pinastri</name>
    <dbReference type="NCBI Taxonomy" id="1855383"/>
    <lineage>
        <taxon>Bacteria</taxon>
        <taxon>Pseudomonadati</taxon>
        <taxon>Pseudomonadota</taxon>
        <taxon>Alphaproteobacteria</taxon>
        <taxon>Hyphomicrobiales</taxon>
        <taxon>Afifellaceae</taxon>
        <taxon>Faunimonas</taxon>
    </lineage>
</organism>
<dbReference type="PRINTS" id="PR00368">
    <property type="entry name" value="FADPNR"/>
</dbReference>
<evidence type="ECO:0000313" key="10">
    <source>
        <dbReference type="EMBL" id="SEP71757.1"/>
    </source>
</evidence>
<evidence type="ECO:0000256" key="7">
    <source>
        <dbReference type="ARBA" id="ARBA00047599"/>
    </source>
</evidence>
<dbReference type="Pfam" id="PF07992">
    <property type="entry name" value="Pyr_redox_2"/>
    <property type="match status" value="1"/>
</dbReference>
<keyword evidence="6" id="KW-0520">NAD</keyword>
<evidence type="ECO:0000256" key="8">
    <source>
        <dbReference type="SAM" id="Phobius"/>
    </source>
</evidence>
<keyword evidence="11" id="KW-1185">Reference proteome</keyword>
<dbReference type="PRINTS" id="PR00411">
    <property type="entry name" value="PNDRDTASEI"/>
</dbReference>
<dbReference type="InterPro" id="IPR023753">
    <property type="entry name" value="FAD/NAD-binding_dom"/>
</dbReference>
<keyword evidence="8" id="KW-0472">Membrane</keyword>
<evidence type="ECO:0000256" key="4">
    <source>
        <dbReference type="ARBA" id="ARBA00022827"/>
    </source>
</evidence>
<evidence type="ECO:0000256" key="5">
    <source>
        <dbReference type="ARBA" id="ARBA00023002"/>
    </source>
</evidence>
<dbReference type="AlphaFoldDB" id="A0A1H9A5K3"/>
<dbReference type="Gene3D" id="3.50.50.100">
    <property type="match status" value="1"/>
</dbReference>
<evidence type="ECO:0000313" key="11">
    <source>
        <dbReference type="Proteomes" id="UP000199647"/>
    </source>
</evidence>
<dbReference type="PANTHER" id="PTHR43706">
    <property type="entry name" value="NADH DEHYDROGENASE"/>
    <property type="match status" value="1"/>
</dbReference>
<sequence>MAENQKPLTPAFTNPPAEEAAMPHVVIIGAGFAGLETASRLGGKKVRVTLIDRHNYHLFVPLLYQVATAALSPADVAQPIRQILRRHDNIEVLMAEVRGIDPVTRHVQLAGLPDLHYDRLVIATGSVYSYFGHPEWAEFAPSIKSIEDARHIRARVLSCFERAETSRDPDEQHALTTTIVVGGGPTGVEIAGAIAELGRHALKRDFRHIDPQDSRVILIEALPRILNTFPEELGDYALNALEELGVTVMTGQPVETITREGVTVGGQLIRAGTIIWGAGVQATPAAKWLGVEADRAGRIMVGRDLSVSGLDGVFAMGDVAHTPDEAGKPLPALAQVAKQQGQFLGPALAANLLEGKPIGTFHFKNRGNTAVIGRHAAIFDFGKRRLRGWFAWMLWGFVHVYLLVGFERRALVSLQWLWRYMTYQQGARLITWSDGRKPEL</sequence>
<feature type="domain" description="FAD/NAD(P)-binding" evidence="9">
    <location>
        <begin position="24"/>
        <end position="341"/>
    </location>
</feature>
<proteinExistence type="inferred from homology"/>
<keyword evidence="4" id="KW-0274">FAD</keyword>
<dbReference type="SUPFAM" id="SSF51905">
    <property type="entry name" value="FAD/NAD(P)-binding domain"/>
    <property type="match status" value="1"/>
</dbReference>
<accession>A0A1H9A5K3</accession>